<reference evidence="2" key="1">
    <citation type="submission" date="2021-06" db="EMBL/GenBank/DDBJ databases">
        <authorList>
            <person name="Kallberg Y."/>
            <person name="Tangrot J."/>
            <person name="Rosling A."/>
        </authorList>
    </citation>
    <scope>NUCLEOTIDE SEQUENCE</scope>
    <source>
        <strain evidence="2">AZ414A</strain>
    </source>
</reference>
<dbReference type="Pfam" id="PF01909">
    <property type="entry name" value="NTP_transf_2"/>
    <property type="match status" value="1"/>
</dbReference>
<protein>
    <submittedName>
        <fullName evidence="2">3932_t:CDS:1</fullName>
    </submittedName>
</protein>
<gene>
    <name evidence="2" type="ORF">DEBURN_LOCUS10742</name>
</gene>
<name>A0A9N9D8S9_9GLOM</name>
<comment type="caution">
    <text evidence="2">The sequence shown here is derived from an EMBL/GenBank/DDBJ whole genome shotgun (WGS) entry which is preliminary data.</text>
</comment>
<dbReference type="OrthoDB" id="2434338at2759"/>
<accession>A0A9N9D8S9</accession>
<evidence type="ECO:0000259" key="1">
    <source>
        <dbReference type="Pfam" id="PF01909"/>
    </source>
</evidence>
<keyword evidence="3" id="KW-1185">Reference proteome</keyword>
<evidence type="ECO:0000313" key="3">
    <source>
        <dbReference type="Proteomes" id="UP000789706"/>
    </source>
</evidence>
<sequence>SKVIQIEKKHLEIALQILHKYPYTFYAYGSRVKGTAHKFSDLDLCYKENIPISITRKIKEEFQESNLPFPLTVAISSETVFSCPTTLFSSLKGNIYSPPKQVLSIKIDPHLYQQLKTDIGKGRISRFVEGLIAQELNSQDQKLAQEYQAAAQDKKR</sequence>
<feature type="non-terminal residue" evidence="2">
    <location>
        <position position="1"/>
    </location>
</feature>
<dbReference type="GO" id="GO:0016779">
    <property type="term" value="F:nucleotidyltransferase activity"/>
    <property type="evidence" value="ECO:0007669"/>
    <property type="project" value="InterPro"/>
</dbReference>
<evidence type="ECO:0000313" key="2">
    <source>
        <dbReference type="EMBL" id="CAG8630201.1"/>
    </source>
</evidence>
<dbReference type="AlphaFoldDB" id="A0A9N9D8S9"/>
<organism evidence="2 3">
    <name type="scientific">Diversispora eburnea</name>
    <dbReference type="NCBI Taxonomy" id="1213867"/>
    <lineage>
        <taxon>Eukaryota</taxon>
        <taxon>Fungi</taxon>
        <taxon>Fungi incertae sedis</taxon>
        <taxon>Mucoromycota</taxon>
        <taxon>Glomeromycotina</taxon>
        <taxon>Glomeromycetes</taxon>
        <taxon>Diversisporales</taxon>
        <taxon>Diversisporaceae</taxon>
        <taxon>Diversispora</taxon>
    </lineage>
</organism>
<dbReference type="CDD" id="cd05403">
    <property type="entry name" value="NT_KNTase_like"/>
    <property type="match status" value="1"/>
</dbReference>
<proteinExistence type="predicted"/>
<dbReference type="InterPro" id="IPR002934">
    <property type="entry name" value="Polymerase_NTP_transf_dom"/>
</dbReference>
<dbReference type="Gene3D" id="3.30.460.10">
    <property type="entry name" value="Beta Polymerase, domain 2"/>
    <property type="match status" value="1"/>
</dbReference>
<feature type="domain" description="Polymerase nucleotidyl transferase" evidence="1">
    <location>
        <begin position="11"/>
        <end position="51"/>
    </location>
</feature>
<dbReference type="InterPro" id="IPR043519">
    <property type="entry name" value="NT_sf"/>
</dbReference>
<dbReference type="SUPFAM" id="SSF81301">
    <property type="entry name" value="Nucleotidyltransferase"/>
    <property type="match status" value="1"/>
</dbReference>
<dbReference type="EMBL" id="CAJVPK010003709">
    <property type="protein sequence ID" value="CAG8630201.1"/>
    <property type="molecule type" value="Genomic_DNA"/>
</dbReference>
<dbReference type="Proteomes" id="UP000789706">
    <property type="component" value="Unassembled WGS sequence"/>
</dbReference>